<name>A0ABY7H1Q1_9BACT</name>
<proteinExistence type="predicted"/>
<organism evidence="2 3">
    <name type="scientific">Nannocystis punicea</name>
    <dbReference type="NCBI Taxonomy" id="2995304"/>
    <lineage>
        <taxon>Bacteria</taxon>
        <taxon>Pseudomonadati</taxon>
        <taxon>Myxococcota</taxon>
        <taxon>Polyangia</taxon>
        <taxon>Nannocystales</taxon>
        <taxon>Nannocystaceae</taxon>
        <taxon>Nannocystis</taxon>
    </lineage>
</organism>
<dbReference type="RefSeq" id="WP_269035343.1">
    <property type="nucleotide sequence ID" value="NZ_CP114040.1"/>
</dbReference>
<accession>A0ABY7H1Q1</accession>
<protein>
    <submittedName>
        <fullName evidence="2">Uncharacterized protein</fullName>
    </submittedName>
</protein>
<reference evidence="2" key="1">
    <citation type="submission" date="2022-11" db="EMBL/GenBank/DDBJ databases">
        <title>Minimal conservation of predation-associated metabolite biosynthetic gene clusters underscores biosynthetic potential of Myxococcota including descriptions for ten novel species: Archangium lansinium sp. nov., Myxococcus landrumus sp. nov., Nannocystis bai.</title>
        <authorList>
            <person name="Ahearne A."/>
            <person name="Stevens C."/>
            <person name="Dowd S."/>
        </authorList>
    </citation>
    <scope>NUCLEOTIDE SEQUENCE</scope>
    <source>
        <strain evidence="2">Fl3</strain>
    </source>
</reference>
<evidence type="ECO:0000313" key="3">
    <source>
        <dbReference type="Proteomes" id="UP001164459"/>
    </source>
</evidence>
<dbReference type="EMBL" id="CP114040">
    <property type="protein sequence ID" value="WAS92989.1"/>
    <property type="molecule type" value="Genomic_DNA"/>
</dbReference>
<keyword evidence="1" id="KW-0812">Transmembrane</keyword>
<dbReference type="Proteomes" id="UP001164459">
    <property type="component" value="Chromosome"/>
</dbReference>
<evidence type="ECO:0000256" key="1">
    <source>
        <dbReference type="SAM" id="Phobius"/>
    </source>
</evidence>
<keyword evidence="3" id="KW-1185">Reference proteome</keyword>
<feature type="transmembrane region" description="Helical" evidence="1">
    <location>
        <begin position="26"/>
        <end position="47"/>
    </location>
</feature>
<keyword evidence="1" id="KW-1133">Transmembrane helix</keyword>
<evidence type="ECO:0000313" key="2">
    <source>
        <dbReference type="EMBL" id="WAS92989.1"/>
    </source>
</evidence>
<sequence length="84" mass="8958">MSASEIADNKWELEASKPPVSDVGGILQIVVVGAFTLMFAWMMLFTFQGIFGGKRETLADQYGNLTVDGKKKEAAPAPAPAPAE</sequence>
<gene>
    <name evidence="2" type="ORF">O0S08_43030</name>
</gene>
<keyword evidence="1" id="KW-0472">Membrane</keyword>